<dbReference type="Pfam" id="PF13041">
    <property type="entry name" value="PPR_2"/>
    <property type="match status" value="3"/>
</dbReference>
<organism evidence="3 4">
    <name type="scientific">Acacia crassicarpa</name>
    <name type="common">northern wattle</name>
    <dbReference type="NCBI Taxonomy" id="499986"/>
    <lineage>
        <taxon>Eukaryota</taxon>
        <taxon>Viridiplantae</taxon>
        <taxon>Streptophyta</taxon>
        <taxon>Embryophyta</taxon>
        <taxon>Tracheophyta</taxon>
        <taxon>Spermatophyta</taxon>
        <taxon>Magnoliopsida</taxon>
        <taxon>eudicotyledons</taxon>
        <taxon>Gunneridae</taxon>
        <taxon>Pentapetalae</taxon>
        <taxon>rosids</taxon>
        <taxon>fabids</taxon>
        <taxon>Fabales</taxon>
        <taxon>Fabaceae</taxon>
        <taxon>Caesalpinioideae</taxon>
        <taxon>mimosoid clade</taxon>
        <taxon>Acacieae</taxon>
        <taxon>Acacia</taxon>
    </lineage>
</organism>
<evidence type="ECO:0008006" key="5">
    <source>
        <dbReference type="Google" id="ProtNLM"/>
    </source>
</evidence>
<dbReference type="InterPro" id="IPR002885">
    <property type="entry name" value="PPR_rpt"/>
</dbReference>
<dbReference type="AlphaFoldDB" id="A0AAE1JB09"/>
<dbReference type="Gene3D" id="1.25.40.10">
    <property type="entry name" value="Tetratricopeptide repeat domain"/>
    <property type="match status" value="3"/>
</dbReference>
<dbReference type="Proteomes" id="UP001293593">
    <property type="component" value="Unassembled WGS sequence"/>
</dbReference>
<dbReference type="PROSITE" id="PS51375">
    <property type="entry name" value="PPR"/>
    <property type="match status" value="4"/>
</dbReference>
<dbReference type="InterPro" id="IPR046848">
    <property type="entry name" value="E_motif"/>
</dbReference>
<keyword evidence="1" id="KW-0677">Repeat</keyword>
<dbReference type="EMBL" id="JAWXYG010000007">
    <property type="protein sequence ID" value="KAK4267036.1"/>
    <property type="molecule type" value="Genomic_DNA"/>
</dbReference>
<dbReference type="InterPro" id="IPR011990">
    <property type="entry name" value="TPR-like_helical_dom_sf"/>
</dbReference>
<reference evidence="3" key="1">
    <citation type="submission" date="2023-10" db="EMBL/GenBank/DDBJ databases">
        <title>Chromosome-level genome of the transformable northern wattle, Acacia crassicarpa.</title>
        <authorList>
            <person name="Massaro I."/>
            <person name="Sinha N.R."/>
            <person name="Poethig S."/>
            <person name="Leichty A.R."/>
        </authorList>
    </citation>
    <scope>NUCLEOTIDE SEQUENCE</scope>
    <source>
        <strain evidence="3">Acra3RX</strain>
        <tissue evidence="3">Leaf</tissue>
    </source>
</reference>
<dbReference type="PANTHER" id="PTHR47926">
    <property type="entry name" value="PENTATRICOPEPTIDE REPEAT-CONTAINING PROTEIN"/>
    <property type="match status" value="1"/>
</dbReference>
<feature type="repeat" description="PPR" evidence="2">
    <location>
        <begin position="116"/>
        <end position="150"/>
    </location>
</feature>
<name>A0AAE1JB09_9FABA</name>
<feature type="repeat" description="PPR" evidence="2">
    <location>
        <begin position="178"/>
        <end position="208"/>
    </location>
</feature>
<comment type="caution">
    <text evidence="3">The sequence shown here is derived from an EMBL/GenBank/DDBJ whole genome shotgun (WGS) entry which is preliminary data.</text>
</comment>
<protein>
    <recommendedName>
        <fullName evidence="5">Pentatricopeptide repeat-containing protein</fullName>
    </recommendedName>
</protein>
<evidence type="ECO:0000256" key="1">
    <source>
        <dbReference type="ARBA" id="ARBA00022737"/>
    </source>
</evidence>
<dbReference type="GO" id="GO:0003723">
    <property type="term" value="F:RNA binding"/>
    <property type="evidence" value="ECO:0007669"/>
    <property type="project" value="InterPro"/>
</dbReference>
<keyword evidence="4" id="KW-1185">Reference proteome</keyword>
<dbReference type="Pfam" id="PF20431">
    <property type="entry name" value="E_motif"/>
    <property type="match status" value="1"/>
</dbReference>
<gene>
    <name evidence="3" type="ORF">QN277_023878</name>
</gene>
<feature type="repeat" description="PPR" evidence="2">
    <location>
        <begin position="47"/>
        <end position="81"/>
    </location>
</feature>
<evidence type="ECO:0000313" key="3">
    <source>
        <dbReference type="EMBL" id="KAK4267036.1"/>
    </source>
</evidence>
<accession>A0AAE1JB09</accession>
<sequence length="526" mass="59190">MNQLKQIHAYTLRNGIDHTKILIGKLLEIPNLQYAHLLFIHTPTKRTVFIYNKLIQAFSLHGRQHQSLSLYSQMLLQGCPPNEYTFNFLFSACASLSSSLGQSLHTHFIKSGFELDVFASTALLDMYAKMGVLEFARKVFDKMVVREIPTWNAMIAGYARFGNMVDPEELFVLMPSRNVVSWTAMISGYSQNKQYEKALELFMKMENVKDLKPNEVTLASILPACANLGALEIGQRIEAYARKNGFCKNVYVSNAILEMYARCGKIDIAWRLFNEIGSHRNLCSWNSMIMGLAVHGQCAMALELYNQMLREGTSPDDVTFVGLLMACIHGGLVEKGRQILDAMTNDFHITPKLEHYGCMVDLLGRAGKLREAHEAILSMPMKPDSIVWGALLGACSFHGNVEVAEIAAESLFALEPYNPGNYVILSNIYASAGQWDGVAKLRKVMKGGQITKAAGYSLIEEGGRLHKFIVEDRSHSKSEEIFALLDGVYRITRFQRSKFDFHSVIMVDSPKIYNCRHERCTVSYLT</sequence>
<dbReference type="GO" id="GO:0009451">
    <property type="term" value="P:RNA modification"/>
    <property type="evidence" value="ECO:0007669"/>
    <property type="project" value="InterPro"/>
</dbReference>
<dbReference type="FunFam" id="1.25.40.10:FF:000280">
    <property type="entry name" value="Pentatricopeptide repeat-containing protein"/>
    <property type="match status" value="1"/>
</dbReference>
<dbReference type="FunFam" id="1.25.40.10:FF:000422">
    <property type="entry name" value="Pentatricopeptide repeat-containing protein"/>
    <property type="match status" value="1"/>
</dbReference>
<feature type="repeat" description="PPR" evidence="2">
    <location>
        <begin position="281"/>
        <end position="315"/>
    </location>
</feature>
<dbReference type="PANTHER" id="PTHR47926:SF540">
    <property type="entry name" value="PENTATRICOPEPTIDE REPEAT-CONTAINING PROTEIN"/>
    <property type="match status" value="1"/>
</dbReference>
<proteinExistence type="predicted"/>
<evidence type="ECO:0000256" key="2">
    <source>
        <dbReference type="PROSITE-ProRule" id="PRU00708"/>
    </source>
</evidence>
<dbReference type="NCBIfam" id="TIGR00756">
    <property type="entry name" value="PPR"/>
    <property type="match status" value="3"/>
</dbReference>
<dbReference type="InterPro" id="IPR046960">
    <property type="entry name" value="PPR_At4g14850-like_plant"/>
</dbReference>
<dbReference type="Pfam" id="PF01535">
    <property type="entry name" value="PPR"/>
    <property type="match status" value="3"/>
</dbReference>
<dbReference type="FunFam" id="1.25.40.10:FF:000344">
    <property type="entry name" value="Pentatricopeptide repeat-containing protein"/>
    <property type="match status" value="1"/>
</dbReference>
<evidence type="ECO:0000313" key="4">
    <source>
        <dbReference type="Proteomes" id="UP001293593"/>
    </source>
</evidence>